<evidence type="ECO:0000259" key="2">
    <source>
        <dbReference type="Pfam" id="PF04892"/>
    </source>
</evidence>
<feature type="domain" description="VanZ-like" evidence="2">
    <location>
        <begin position="33"/>
        <end position="150"/>
    </location>
</feature>
<evidence type="ECO:0000313" key="4">
    <source>
        <dbReference type="Proteomes" id="UP000774130"/>
    </source>
</evidence>
<proteinExistence type="predicted"/>
<evidence type="ECO:0000256" key="1">
    <source>
        <dbReference type="SAM" id="Phobius"/>
    </source>
</evidence>
<reference evidence="3 4" key="1">
    <citation type="submission" date="2021-06" db="EMBL/GenBank/DDBJ databases">
        <title>Enterococcus alishanensis sp. nov., a novel lactic acid bacterium isolated from fresh coffee beans.</title>
        <authorList>
            <person name="Chen Y.-S."/>
        </authorList>
    </citation>
    <scope>NUCLEOTIDE SEQUENCE [LARGE SCALE GENOMIC DNA]</scope>
    <source>
        <strain evidence="3 4">ALS3</strain>
    </source>
</reference>
<keyword evidence="1" id="KW-1133">Transmembrane helix</keyword>
<dbReference type="PANTHER" id="PTHR36834">
    <property type="entry name" value="MEMBRANE PROTEIN-RELATED"/>
    <property type="match status" value="1"/>
</dbReference>
<dbReference type="Proteomes" id="UP000774130">
    <property type="component" value="Unassembled WGS sequence"/>
</dbReference>
<dbReference type="Pfam" id="PF04892">
    <property type="entry name" value="VanZ"/>
    <property type="match status" value="1"/>
</dbReference>
<feature type="transmembrane region" description="Helical" evidence="1">
    <location>
        <begin position="25"/>
        <end position="45"/>
    </location>
</feature>
<dbReference type="InterPro" id="IPR053150">
    <property type="entry name" value="Teicoplanin_resist-assoc"/>
</dbReference>
<evidence type="ECO:0000313" key="3">
    <source>
        <dbReference type="EMBL" id="MBV7392004.1"/>
    </source>
</evidence>
<dbReference type="EMBL" id="JAHUZB010000007">
    <property type="protein sequence ID" value="MBV7392004.1"/>
    <property type="molecule type" value="Genomic_DNA"/>
</dbReference>
<protein>
    <submittedName>
        <fullName evidence="3">VanZ family protein</fullName>
    </submittedName>
</protein>
<sequence>MDVAIYMGVWGTYLILERKRINLHYFIWSLLLIFYLIAAIGYLVGFPDLTEWTEMWKINQSIFHPNFNLIPFQKIIDGSTLLNILFFIPLGVALPVMWPQFKRLPNTLLYGFLFSLTIEISQMFTFSRITDVNDLMMNTLGTLIGWLIVHYLFHWQAYADGQRMNRDYIIYPAIVMFCCFLI</sequence>
<organism evidence="3 4">
    <name type="scientific">Enterococcus alishanensis</name>
    <dbReference type="NCBI Taxonomy" id="1303817"/>
    <lineage>
        <taxon>Bacteria</taxon>
        <taxon>Bacillati</taxon>
        <taxon>Bacillota</taxon>
        <taxon>Bacilli</taxon>
        <taxon>Lactobacillales</taxon>
        <taxon>Enterococcaceae</taxon>
        <taxon>Enterococcus</taxon>
    </lineage>
</organism>
<keyword evidence="1" id="KW-0812">Transmembrane</keyword>
<accession>A0ABS6TGR9</accession>
<dbReference type="InterPro" id="IPR006976">
    <property type="entry name" value="VanZ-like"/>
</dbReference>
<dbReference type="RefSeq" id="WP_218327217.1">
    <property type="nucleotide sequence ID" value="NZ_JAHUZB010000007.1"/>
</dbReference>
<keyword evidence="1" id="KW-0472">Membrane</keyword>
<feature type="transmembrane region" description="Helical" evidence="1">
    <location>
        <begin position="75"/>
        <end position="96"/>
    </location>
</feature>
<dbReference type="PANTHER" id="PTHR36834:SF2">
    <property type="entry name" value="MEMBRANE PROTEIN"/>
    <property type="match status" value="1"/>
</dbReference>
<feature type="transmembrane region" description="Helical" evidence="1">
    <location>
        <begin position="108"/>
        <end position="129"/>
    </location>
</feature>
<name>A0ABS6TGR9_9ENTE</name>
<gene>
    <name evidence="3" type="ORF">KUA55_15085</name>
</gene>
<keyword evidence="4" id="KW-1185">Reference proteome</keyword>
<comment type="caution">
    <text evidence="3">The sequence shown here is derived from an EMBL/GenBank/DDBJ whole genome shotgun (WGS) entry which is preliminary data.</text>
</comment>
<feature type="transmembrane region" description="Helical" evidence="1">
    <location>
        <begin position="135"/>
        <end position="153"/>
    </location>
</feature>